<proteinExistence type="predicted"/>
<sequence length="156" mass="18256">MISQTIREMIEADPSTPISTIIAHIKTTMGYTISYRKGWLGKQHAIESIFGNWEQSYHKLPAMLQAMQMYLPGFIRKMNTQPKHTRGVSLDEGNVFFQRLFWTFKPCIDGFPHCKPIVQVDGTFLYDKYRAYAMTEPRFFYYYNIVRARKPEAPNG</sequence>
<dbReference type="AlphaFoldDB" id="A0ABD1LFC8"/>
<evidence type="ECO:0000313" key="1">
    <source>
        <dbReference type="EMBL" id="KAL2322242.1"/>
    </source>
</evidence>
<dbReference type="PANTHER" id="PTHR31973">
    <property type="entry name" value="POLYPROTEIN, PUTATIVE-RELATED"/>
    <property type="match status" value="1"/>
</dbReference>
<evidence type="ECO:0000313" key="2">
    <source>
        <dbReference type="Proteomes" id="UP001603857"/>
    </source>
</evidence>
<gene>
    <name evidence="1" type="ORF">Fmac_026621</name>
</gene>
<dbReference type="PANTHER" id="PTHR31973:SF195">
    <property type="entry name" value="MUDR FAMILY TRANSPOSASE"/>
    <property type="match status" value="1"/>
</dbReference>
<reference evidence="1 2" key="1">
    <citation type="submission" date="2024-08" db="EMBL/GenBank/DDBJ databases">
        <title>Insights into the chromosomal genome structure of Flemingia macrophylla.</title>
        <authorList>
            <person name="Ding Y."/>
            <person name="Zhao Y."/>
            <person name="Bi W."/>
            <person name="Wu M."/>
            <person name="Zhao G."/>
            <person name="Gong Y."/>
            <person name="Li W."/>
            <person name="Zhang P."/>
        </authorList>
    </citation>
    <scope>NUCLEOTIDE SEQUENCE [LARGE SCALE GENOMIC DNA]</scope>
    <source>
        <strain evidence="1">DYQJB</strain>
        <tissue evidence="1">Leaf</tissue>
    </source>
</reference>
<evidence type="ECO:0008006" key="3">
    <source>
        <dbReference type="Google" id="ProtNLM"/>
    </source>
</evidence>
<keyword evidence="2" id="KW-1185">Reference proteome</keyword>
<name>A0ABD1LFC8_9FABA</name>
<dbReference type="Proteomes" id="UP001603857">
    <property type="component" value="Unassembled WGS sequence"/>
</dbReference>
<accession>A0ABD1LFC8</accession>
<dbReference type="EMBL" id="JBGMDY010000009">
    <property type="protein sequence ID" value="KAL2322242.1"/>
    <property type="molecule type" value="Genomic_DNA"/>
</dbReference>
<organism evidence="1 2">
    <name type="scientific">Flemingia macrophylla</name>
    <dbReference type="NCBI Taxonomy" id="520843"/>
    <lineage>
        <taxon>Eukaryota</taxon>
        <taxon>Viridiplantae</taxon>
        <taxon>Streptophyta</taxon>
        <taxon>Embryophyta</taxon>
        <taxon>Tracheophyta</taxon>
        <taxon>Spermatophyta</taxon>
        <taxon>Magnoliopsida</taxon>
        <taxon>eudicotyledons</taxon>
        <taxon>Gunneridae</taxon>
        <taxon>Pentapetalae</taxon>
        <taxon>rosids</taxon>
        <taxon>fabids</taxon>
        <taxon>Fabales</taxon>
        <taxon>Fabaceae</taxon>
        <taxon>Papilionoideae</taxon>
        <taxon>50 kb inversion clade</taxon>
        <taxon>NPAAA clade</taxon>
        <taxon>indigoferoid/millettioid clade</taxon>
        <taxon>Phaseoleae</taxon>
        <taxon>Flemingia</taxon>
    </lineage>
</organism>
<comment type="caution">
    <text evidence="1">The sequence shown here is derived from an EMBL/GenBank/DDBJ whole genome shotgun (WGS) entry which is preliminary data.</text>
</comment>
<protein>
    <recommendedName>
        <fullName evidence="3">Transposase</fullName>
    </recommendedName>
</protein>